<evidence type="ECO:0000313" key="3">
    <source>
        <dbReference type="Proteomes" id="UP000215413"/>
    </source>
</evidence>
<dbReference type="AlphaFoldDB" id="A0A233VA60"/>
<evidence type="ECO:0000256" key="1">
    <source>
        <dbReference type="SAM" id="Phobius"/>
    </source>
</evidence>
<keyword evidence="1" id="KW-0472">Membrane</keyword>
<sequence>MKIVGYVFLGVFAVALIYGIYSISKILAIAKVRKNVNSEKVWQTISQNNRQPVALDRIFMRKNNRKFTKKELEMILKRISTCRKCILVGLLALILAIVFIAIG</sequence>
<dbReference type="RefSeq" id="WP_094205024.1">
    <property type="nucleotide sequence ID" value="NZ_NDYC01000003.1"/>
</dbReference>
<proteinExistence type="predicted"/>
<feature type="transmembrane region" description="Helical" evidence="1">
    <location>
        <begin position="6"/>
        <end position="30"/>
    </location>
</feature>
<organism evidence="2 3">
    <name type="scientific">Finegoldia magna</name>
    <name type="common">Peptostreptococcus magnus</name>
    <dbReference type="NCBI Taxonomy" id="1260"/>
    <lineage>
        <taxon>Bacteria</taxon>
        <taxon>Bacillati</taxon>
        <taxon>Bacillota</taxon>
        <taxon>Tissierellia</taxon>
        <taxon>Tissierellales</taxon>
        <taxon>Peptoniphilaceae</taxon>
        <taxon>Finegoldia</taxon>
    </lineage>
</organism>
<feature type="transmembrane region" description="Helical" evidence="1">
    <location>
        <begin position="85"/>
        <end position="102"/>
    </location>
</feature>
<protein>
    <submittedName>
        <fullName evidence="2">Uncharacterized protein</fullName>
    </submittedName>
</protein>
<dbReference type="EMBL" id="NDYC01000003">
    <property type="protein sequence ID" value="OXZ29256.1"/>
    <property type="molecule type" value="Genomic_DNA"/>
</dbReference>
<keyword evidence="1" id="KW-0812">Transmembrane</keyword>
<gene>
    <name evidence="2" type="ORF">B9N49_00185</name>
</gene>
<name>A0A233VA60_FINMA</name>
<keyword evidence="1" id="KW-1133">Transmembrane helix</keyword>
<reference evidence="3" key="1">
    <citation type="submission" date="2017-04" db="EMBL/GenBank/DDBJ databases">
        <title>Finegoldia magna isolated from orthopedic joint implant-associated infections.</title>
        <authorList>
            <person name="Bjorklund S."/>
            <person name="Bruggemann H."/>
            <person name="Jensen A."/>
            <person name="Hellmark B."/>
            <person name="Soderquist B."/>
        </authorList>
    </citation>
    <scope>NUCLEOTIDE SEQUENCE [LARGE SCALE GENOMIC DNA]</scope>
    <source>
        <strain evidence="3">CCUG 54800</strain>
    </source>
</reference>
<dbReference type="Proteomes" id="UP000215413">
    <property type="component" value="Unassembled WGS sequence"/>
</dbReference>
<comment type="caution">
    <text evidence="2">The sequence shown here is derived from an EMBL/GenBank/DDBJ whole genome shotgun (WGS) entry which is preliminary data.</text>
</comment>
<accession>A0A233VA60</accession>
<evidence type="ECO:0000313" key="2">
    <source>
        <dbReference type="EMBL" id="OXZ29256.1"/>
    </source>
</evidence>